<dbReference type="EMBL" id="CAJOBI010113229">
    <property type="protein sequence ID" value="CAF4643075.1"/>
    <property type="molecule type" value="Genomic_DNA"/>
</dbReference>
<feature type="non-terminal residue" evidence="2">
    <location>
        <position position="1"/>
    </location>
</feature>
<reference evidence="2" key="1">
    <citation type="submission" date="2021-02" db="EMBL/GenBank/DDBJ databases">
        <authorList>
            <person name="Nowell W R."/>
        </authorList>
    </citation>
    <scope>NUCLEOTIDE SEQUENCE</scope>
</reference>
<protein>
    <submittedName>
        <fullName evidence="2">Uncharacterized protein</fullName>
    </submittedName>
</protein>
<dbReference type="AlphaFoldDB" id="A0A8S2ZI77"/>
<organism evidence="2 3">
    <name type="scientific">Rotaria magnacalcarata</name>
    <dbReference type="NCBI Taxonomy" id="392030"/>
    <lineage>
        <taxon>Eukaryota</taxon>
        <taxon>Metazoa</taxon>
        <taxon>Spiralia</taxon>
        <taxon>Gnathifera</taxon>
        <taxon>Rotifera</taxon>
        <taxon>Eurotatoria</taxon>
        <taxon>Bdelloidea</taxon>
        <taxon>Philodinida</taxon>
        <taxon>Philodinidae</taxon>
        <taxon>Rotaria</taxon>
    </lineage>
</organism>
<feature type="compositionally biased region" description="Polar residues" evidence="1">
    <location>
        <begin position="67"/>
        <end position="80"/>
    </location>
</feature>
<proteinExistence type="predicted"/>
<evidence type="ECO:0000313" key="2">
    <source>
        <dbReference type="EMBL" id="CAF4643075.1"/>
    </source>
</evidence>
<accession>A0A8S2ZI77</accession>
<feature type="non-terminal residue" evidence="2">
    <location>
        <position position="80"/>
    </location>
</feature>
<feature type="compositionally biased region" description="Basic and acidic residues" evidence="1">
    <location>
        <begin position="1"/>
        <end position="15"/>
    </location>
</feature>
<sequence length="80" mass="8982">SKPDYITRPSIERHPKLAPPPTTTTTTKKFRVEYPKKPSATLVAPPMVIEGKKVTSARNSARDSDEYLQQSMNSTRNKIP</sequence>
<feature type="region of interest" description="Disordered" evidence="1">
    <location>
        <begin position="1"/>
        <end position="28"/>
    </location>
</feature>
<dbReference type="Proteomes" id="UP000676336">
    <property type="component" value="Unassembled WGS sequence"/>
</dbReference>
<gene>
    <name evidence="2" type="ORF">SMN809_LOCUS40777</name>
</gene>
<evidence type="ECO:0000256" key="1">
    <source>
        <dbReference type="SAM" id="MobiDB-lite"/>
    </source>
</evidence>
<name>A0A8S2ZI77_9BILA</name>
<evidence type="ECO:0000313" key="3">
    <source>
        <dbReference type="Proteomes" id="UP000676336"/>
    </source>
</evidence>
<feature type="region of interest" description="Disordered" evidence="1">
    <location>
        <begin position="53"/>
        <end position="80"/>
    </location>
</feature>
<comment type="caution">
    <text evidence="2">The sequence shown here is derived from an EMBL/GenBank/DDBJ whole genome shotgun (WGS) entry which is preliminary data.</text>
</comment>